<reference evidence="1 2" key="1">
    <citation type="journal article" date="2015" name="Nature">
        <title>rRNA introns, odd ribosomes, and small enigmatic genomes across a large radiation of phyla.</title>
        <authorList>
            <person name="Brown C.T."/>
            <person name="Hug L.A."/>
            <person name="Thomas B.C."/>
            <person name="Sharon I."/>
            <person name="Castelle C.J."/>
            <person name="Singh A."/>
            <person name="Wilkins M.J."/>
            <person name="Williams K.H."/>
            <person name="Banfield J.F."/>
        </authorList>
    </citation>
    <scope>NUCLEOTIDE SEQUENCE [LARGE SCALE GENOMIC DNA]</scope>
</reference>
<feature type="non-terminal residue" evidence="1">
    <location>
        <position position="1"/>
    </location>
</feature>
<protein>
    <recommendedName>
        <fullName evidence="3">IrrE N-terminal-like domain-containing protein</fullName>
    </recommendedName>
</protein>
<accession>A0A0G0R6Z6</accession>
<evidence type="ECO:0000313" key="2">
    <source>
        <dbReference type="Proteomes" id="UP000034531"/>
    </source>
</evidence>
<proteinExistence type="predicted"/>
<organism evidence="1 2">
    <name type="scientific">Candidatus Curtissbacteria bacterium GW2011_GWA1_40_16</name>
    <dbReference type="NCBI Taxonomy" id="1618405"/>
    <lineage>
        <taxon>Bacteria</taxon>
        <taxon>Candidatus Curtissiibacteriota</taxon>
    </lineage>
</organism>
<gene>
    <name evidence="1" type="ORF">UT84_C0047G0007</name>
</gene>
<evidence type="ECO:0008006" key="3">
    <source>
        <dbReference type="Google" id="ProtNLM"/>
    </source>
</evidence>
<dbReference type="EMBL" id="LBYI01000047">
    <property type="protein sequence ID" value="KKR48148.1"/>
    <property type="molecule type" value="Genomic_DNA"/>
</dbReference>
<evidence type="ECO:0000313" key="1">
    <source>
        <dbReference type="EMBL" id="KKR48148.1"/>
    </source>
</evidence>
<dbReference type="AlphaFoldDB" id="A0A0G0R6Z6"/>
<dbReference type="Proteomes" id="UP000034531">
    <property type="component" value="Unassembled WGS sequence"/>
</dbReference>
<name>A0A0G0R6Z6_9BACT</name>
<comment type="caution">
    <text evidence="1">The sequence shown here is derived from an EMBL/GenBank/DDBJ whole genome shotgun (WGS) entry which is preliminary data.</text>
</comment>
<sequence>WLFREFVSMLKADRIRILRKRWLVDPDASSRVALRGLMDPELRQPKGWAYIFINPAKQVHKRRDDEVGTLIHELAHVLLPKTSERKILRIEDILTKTFTREQRAILKQFIPRHEVKRYPRSPASTALTR</sequence>